<dbReference type="EMBL" id="QGMK01000001">
    <property type="protein sequence ID" value="TVY85584.1"/>
    <property type="molecule type" value="Genomic_DNA"/>
</dbReference>
<feature type="domain" description="N-acetyltransferase" evidence="2">
    <location>
        <begin position="28"/>
        <end position="194"/>
    </location>
</feature>
<gene>
    <name evidence="3" type="primary">YIR042C_1</name>
    <name evidence="3" type="ORF">LSUE1_G000083</name>
</gene>
<dbReference type="Gene3D" id="3.40.630.30">
    <property type="match status" value="1"/>
</dbReference>
<reference evidence="3 4" key="1">
    <citation type="submission" date="2018-05" db="EMBL/GenBank/DDBJ databases">
        <title>Genome sequencing and assembly of the regulated plant pathogen Lachnellula willkommii and related sister species for the development of diagnostic species identification markers.</title>
        <authorList>
            <person name="Giroux E."/>
            <person name="Bilodeau G."/>
        </authorList>
    </citation>
    <scope>NUCLEOTIDE SEQUENCE [LARGE SCALE GENOMIC DNA]</scope>
    <source>
        <strain evidence="3 4">CBS 268.59</strain>
    </source>
</reference>
<dbReference type="InterPro" id="IPR016181">
    <property type="entry name" value="Acyl_CoA_acyltransferase"/>
</dbReference>
<dbReference type="GO" id="GO:0008999">
    <property type="term" value="F:protein-N-terminal-alanine acetyltransferase activity"/>
    <property type="evidence" value="ECO:0007669"/>
    <property type="project" value="TreeGrafter"/>
</dbReference>
<evidence type="ECO:0000256" key="1">
    <source>
        <dbReference type="SAM" id="MobiDB-lite"/>
    </source>
</evidence>
<sequence>MFDGLGEPVTNTDPAHLPGPEPLVGKYVRLERLEEHHFPDLWTNIGAPEHAELWKWWPNGPFATPAEFNTNLNRLKSSSPDLAIYAVIPASGHASGLAAAVCTSPATHRVAELGLFFGPPLLRSRAGTEVVYLLANLMFKLNHRRLQWKTNALNLPSRKAAERYGFKFEGVMRQHQVDKGRNRDSAWYSILDCEWGVVGRAFEVWLEEGNFDEGGWQKKRLEEIREEIRLELV</sequence>
<dbReference type="AlphaFoldDB" id="A0A8T9CP50"/>
<evidence type="ECO:0000313" key="3">
    <source>
        <dbReference type="EMBL" id="TVY85584.1"/>
    </source>
</evidence>
<keyword evidence="4" id="KW-1185">Reference proteome</keyword>
<name>A0A8T9CP50_9HELO</name>
<evidence type="ECO:0000259" key="2">
    <source>
        <dbReference type="PROSITE" id="PS51186"/>
    </source>
</evidence>
<feature type="region of interest" description="Disordered" evidence="1">
    <location>
        <begin position="1"/>
        <end position="21"/>
    </location>
</feature>
<dbReference type="PANTHER" id="PTHR43441:SF2">
    <property type="entry name" value="FAMILY ACETYLTRANSFERASE, PUTATIVE (AFU_ORTHOLOGUE AFUA_7G00850)-RELATED"/>
    <property type="match status" value="1"/>
</dbReference>
<dbReference type="GO" id="GO:1990189">
    <property type="term" value="F:protein N-terminal-serine acetyltransferase activity"/>
    <property type="evidence" value="ECO:0007669"/>
    <property type="project" value="TreeGrafter"/>
</dbReference>
<dbReference type="PROSITE" id="PS51186">
    <property type="entry name" value="GNAT"/>
    <property type="match status" value="1"/>
</dbReference>
<dbReference type="Pfam" id="PF13302">
    <property type="entry name" value="Acetyltransf_3"/>
    <property type="match status" value="1"/>
</dbReference>
<dbReference type="SUPFAM" id="SSF55729">
    <property type="entry name" value="Acyl-CoA N-acyltransferases (Nat)"/>
    <property type="match status" value="1"/>
</dbReference>
<dbReference type="InterPro" id="IPR000182">
    <property type="entry name" value="GNAT_dom"/>
</dbReference>
<protein>
    <recommendedName>
        <fullName evidence="2">N-acetyltransferase domain-containing protein</fullName>
    </recommendedName>
</protein>
<comment type="caution">
    <text evidence="3">The sequence shown here is derived from an EMBL/GenBank/DDBJ whole genome shotgun (WGS) entry which is preliminary data.</text>
</comment>
<dbReference type="PANTHER" id="PTHR43441">
    <property type="entry name" value="RIBOSOMAL-PROTEIN-SERINE ACETYLTRANSFERASE"/>
    <property type="match status" value="1"/>
</dbReference>
<dbReference type="OrthoDB" id="41238at2759"/>
<dbReference type="Proteomes" id="UP000469558">
    <property type="component" value="Unassembled WGS sequence"/>
</dbReference>
<dbReference type="InterPro" id="IPR051908">
    <property type="entry name" value="Ribosomal_N-acetyltransferase"/>
</dbReference>
<proteinExistence type="predicted"/>
<evidence type="ECO:0000313" key="4">
    <source>
        <dbReference type="Proteomes" id="UP000469558"/>
    </source>
</evidence>
<organism evidence="3 4">
    <name type="scientific">Lachnellula suecica</name>
    <dbReference type="NCBI Taxonomy" id="602035"/>
    <lineage>
        <taxon>Eukaryota</taxon>
        <taxon>Fungi</taxon>
        <taxon>Dikarya</taxon>
        <taxon>Ascomycota</taxon>
        <taxon>Pezizomycotina</taxon>
        <taxon>Leotiomycetes</taxon>
        <taxon>Helotiales</taxon>
        <taxon>Lachnaceae</taxon>
        <taxon>Lachnellula</taxon>
    </lineage>
</organism>
<accession>A0A8T9CP50</accession>